<organism evidence="8 9">
    <name type="scientific">Mucor plumbeus</name>
    <dbReference type="NCBI Taxonomy" id="97098"/>
    <lineage>
        <taxon>Eukaryota</taxon>
        <taxon>Fungi</taxon>
        <taxon>Fungi incertae sedis</taxon>
        <taxon>Mucoromycota</taxon>
        <taxon>Mucoromycotina</taxon>
        <taxon>Mucoromycetes</taxon>
        <taxon>Mucorales</taxon>
        <taxon>Mucorineae</taxon>
        <taxon>Mucoraceae</taxon>
        <taxon>Mucor</taxon>
    </lineage>
</organism>
<keyword evidence="2" id="KW-0813">Transport</keyword>
<sequence length="506" mass="56496">MTDITKNHQTTVSNKSESIAEVAHTDAILKEEASITQLENLSYKEDSKLKKTLIRKLDKRLLPLLCILYLLSYIDRSNIGNAKLGGLEEDLNMSASEYQWSLSIFYFSYVLFDLPSNIIMRRWRPSYWLGILMFLWGAVATAMAASSNFAGLAVCRFLLGVFEAGFFPGVIYFMSLWYTRKEYGRRIGFFWSFSSLAGACGGLIAFGISQIQNDALATWQWLFIIEGIPSVILAAFSAWYLPNKPETAKFLTEEEREYAVNRLASDAGASNDHSWSWAQVASVFTDWKTYFYMAIYITGTVALQGVTLFLPSIVANMGSWSKPAAQALTVPPYFLAFLVTIAISWSSDRYFERAYHMMGLNVIALLGFLLLMFLPSGNVAGNYISACLVTVAVYANVAVKVAWFNNNYGGLTRRAVASAAIVSVGTIGGAIGGQIYYDPPHYFAGNAIAFGCMATQTVLVIILRILLARENKRRSKLSEEQRELEIHKYGGMDLVGDRHYGFKYVL</sequence>
<evidence type="ECO:0000256" key="6">
    <source>
        <dbReference type="SAM" id="Phobius"/>
    </source>
</evidence>
<feature type="domain" description="Major facilitator superfamily (MFS) profile" evidence="7">
    <location>
        <begin position="61"/>
        <end position="472"/>
    </location>
</feature>
<evidence type="ECO:0000256" key="4">
    <source>
        <dbReference type="ARBA" id="ARBA00022989"/>
    </source>
</evidence>
<dbReference type="AlphaFoldDB" id="A0A8H7QMC3"/>
<dbReference type="PANTHER" id="PTHR43791:SF36">
    <property type="entry name" value="TRANSPORTER, PUTATIVE (AFU_ORTHOLOGUE AFUA_6G08340)-RELATED"/>
    <property type="match status" value="1"/>
</dbReference>
<keyword evidence="9" id="KW-1185">Reference proteome</keyword>
<feature type="transmembrane region" description="Helical" evidence="6">
    <location>
        <begin position="127"/>
        <end position="145"/>
    </location>
</feature>
<feature type="transmembrane region" description="Helical" evidence="6">
    <location>
        <begin position="290"/>
        <end position="310"/>
    </location>
</feature>
<feature type="transmembrane region" description="Helical" evidence="6">
    <location>
        <begin position="157"/>
        <end position="177"/>
    </location>
</feature>
<dbReference type="EMBL" id="JAEPRC010000556">
    <property type="protein sequence ID" value="KAG2194937.1"/>
    <property type="molecule type" value="Genomic_DNA"/>
</dbReference>
<dbReference type="PANTHER" id="PTHR43791">
    <property type="entry name" value="PERMEASE-RELATED"/>
    <property type="match status" value="1"/>
</dbReference>
<feature type="transmembrane region" description="Helical" evidence="6">
    <location>
        <begin position="443"/>
        <end position="467"/>
    </location>
</feature>
<dbReference type="PROSITE" id="PS50850">
    <property type="entry name" value="MFS"/>
    <property type="match status" value="1"/>
</dbReference>
<feature type="transmembrane region" description="Helical" evidence="6">
    <location>
        <begin position="354"/>
        <end position="374"/>
    </location>
</feature>
<evidence type="ECO:0000256" key="2">
    <source>
        <dbReference type="ARBA" id="ARBA00022448"/>
    </source>
</evidence>
<evidence type="ECO:0000256" key="5">
    <source>
        <dbReference type="ARBA" id="ARBA00023136"/>
    </source>
</evidence>
<evidence type="ECO:0000256" key="1">
    <source>
        <dbReference type="ARBA" id="ARBA00004141"/>
    </source>
</evidence>
<evidence type="ECO:0000313" key="8">
    <source>
        <dbReference type="EMBL" id="KAG2194937.1"/>
    </source>
</evidence>
<dbReference type="FunFam" id="1.20.1250.20:FF:000034">
    <property type="entry name" value="MFS general substrate transporter"/>
    <property type="match status" value="1"/>
</dbReference>
<feature type="transmembrane region" description="Helical" evidence="6">
    <location>
        <begin position="189"/>
        <end position="209"/>
    </location>
</feature>
<keyword evidence="4 6" id="KW-1133">Transmembrane helix</keyword>
<dbReference type="Proteomes" id="UP000650833">
    <property type="component" value="Unassembled WGS sequence"/>
</dbReference>
<comment type="caution">
    <text evidence="8">The sequence shown here is derived from an EMBL/GenBank/DDBJ whole genome shotgun (WGS) entry which is preliminary data.</text>
</comment>
<evidence type="ECO:0000259" key="7">
    <source>
        <dbReference type="PROSITE" id="PS50850"/>
    </source>
</evidence>
<name>A0A8H7QMC3_9FUNG</name>
<comment type="subcellular location">
    <subcellularLocation>
        <location evidence="1">Membrane</location>
        <topology evidence="1">Multi-pass membrane protein</topology>
    </subcellularLocation>
</comment>
<dbReference type="InterPro" id="IPR036259">
    <property type="entry name" value="MFS_trans_sf"/>
</dbReference>
<evidence type="ECO:0000313" key="9">
    <source>
        <dbReference type="Proteomes" id="UP000650833"/>
    </source>
</evidence>
<evidence type="ECO:0000256" key="3">
    <source>
        <dbReference type="ARBA" id="ARBA00022692"/>
    </source>
</evidence>
<dbReference type="InterPro" id="IPR020846">
    <property type="entry name" value="MFS_dom"/>
</dbReference>
<dbReference type="Gene3D" id="1.20.1250.20">
    <property type="entry name" value="MFS general substrate transporter like domains"/>
    <property type="match status" value="2"/>
</dbReference>
<dbReference type="SUPFAM" id="SSF103473">
    <property type="entry name" value="MFS general substrate transporter"/>
    <property type="match status" value="1"/>
</dbReference>
<protein>
    <recommendedName>
        <fullName evidence="7">Major facilitator superfamily (MFS) profile domain-containing protein</fullName>
    </recommendedName>
</protein>
<accession>A0A8H7QMC3</accession>
<feature type="transmembrane region" description="Helical" evidence="6">
    <location>
        <begin position="415"/>
        <end position="437"/>
    </location>
</feature>
<keyword evidence="3 6" id="KW-0812">Transmembrane</keyword>
<gene>
    <name evidence="8" type="ORF">INT46_009281</name>
</gene>
<dbReference type="InterPro" id="IPR011701">
    <property type="entry name" value="MFS"/>
</dbReference>
<keyword evidence="5 6" id="KW-0472">Membrane</keyword>
<dbReference type="Pfam" id="PF07690">
    <property type="entry name" value="MFS_1"/>
    <property type="match status" value="1"/>
</dbReference>
<feature type="transmembrane region" description="Helical" evidence="6">
    <location>
        <begin position="330"/>
        <end position="347"/>
    </location>
</feature>
<dbReference type="FunFam" id="1.20.1250.20:FF:000013">
    <property type="entry name" value="MFS general substrate transporter"/>
    <property type="match status" value="1"/>
</dbReference>
<proteinExistence type="predicted"/>
<feature type="transmembrane region" description="Helical" evidence="6">
    <location>
        <begin position="221"/>
        <end position="241"/>
    </location>
</feature>
<dbReference type="OrthoDB" id="2985014at2759"/>
<dbReference type="GO" id="GO:0022857">
    <property type="term" value="F:transmembrane transporter activity"/>
    <property type="evidence" value="ECO:0007669"/>
    <property type="project" value="InterPro"/>
</dbReference>
<reference evidence="8" key="1">
    <citation type="submission" date="2020-12" db="EMBL/GenBank/DDBJ databases">
        <title>Metabolic potential, ecology and presence of endohyphal bacteria is reflected in genomic diversity of Mucoromycotina.</title>
        <authorList>
            <person name="Muszewska A."/>
            <person name="Okrasinska A."/>
            <person name="Steczkiewicz K."/>
            <person name="Drgas O."/>
            <person name="Orlowska M."/>
            <person name="Perlinska-Lenart U."/>
            <person name="Aleksandrzak-Piekarczyk T."/>
            <person name="Szatraj K."/>
            <person name="Zielenkiewicz U."/>
            <person name="Pilsyk S."/>
            <person name="Malc E."/>
            <person name="Mieczkowski P."/>
            <person name="Kruszewska J.S."/>
            <person name="Biernat P."/>
            <person name="Pawlowska J."/>
        </authorList>
    </citation>
    <scope>NUCLEOTIDE SEQUENCE</scope>
    <source>
        <strain evidence="8">CBS 226.32</strain>
    </source>
</reference>
<feature type="transmembrane region" description="Helical" evidence="6">
    <location>
        <begin position="380"/>
        <end position="403"/>
    </location>
</feature>
<dbReference type="GO" id="GO:0016020">
    <property type="term" value="C:membrane"/>
    <property type="evidence" value="ECO:0007669"/>
    <property type="project" value="UniProtKB-SubCell"/>
</dbReference>